<reference evidence="1 2" key="1">
    <citation type="submission" date="2021-06" db="EMBL/GenBank/DDBJ databases">
        <title>Caerostris extrusa draft genome.</title>
        <authorList>
            <person name="Kono N."/>
            <person name="Arakawa K."/>
        </authorList>
    </citation>
    <scope>NUCLEOTIDE SEQUENCE [LARGE SCALE GENOMIC DNA]</scope>
</reference>
<dbReference type="EMBL" id="BPLR01003847">
    <property type="protein sequence ID" value="GIX89306.1"/>
    <property type="molecule type" value="Genomic_DNA"/>
</dbReference>
<name>A0AAV4P0K4_CAEEX</name>
<dbReference type="Proteomes" id="UP001054945">
    <property type="component" value="Unassembled WGS sequence"/>
</dbReference>
<accession>A0AAV4P0K4</accession>
<organism evidence="1 2">
    <name type="scientific">Caerostris extrusa</name>
    <name type="common">Bark spider</name>
    <name type="synonym">Caerostris bankana</name>
    <dbReference type="NCBI Taxonomy" id="172846"/>
    <lineage>
        <taxon>Eukaryota</taxon>
        <taxon>Metazoa</taxon>
        <taxon>Ecdysozoa</taxon>
        <taxon>Arthropoda</taxon>
        <taxon>Chelicerata</taxon>
        <taxon>Arachnida</taxon>
        <taxon>Araneae</taxon>
        <taxon>Araneomorphae</taxon>
        <taxon>Entelegynae</taxon>
        <taxon>Araneoidea</taxon>
        <taxon>Araneidae</taxon>
        <taxon>Caerostris</taxon>
    </lineage>
</organism>
<gene>
    <name evidence="1" type="ORF">CEXT_296461</name>
</gene>
<sequence>MDAIQDALVISIDKDFSLDYRRWSEVASHASNSKLWNHAPEHSDAFDPRGGAYKHDFRHCNLMKGFPHFRYPTEHACDT</sequence>
<keyword evidence="2" id="KW-1185">Reference proteome</keyword>
<dbReference type="AlphaFoldDB" id="A0AAV4P0K4"/>
<protein>
    <submittedName>
        <fullName evidence="1">Uncharacterized protein</fullName>
    </submittedName>
</protein>
<evidence type="ECO:0000313" key="2">
    <source>
        <dbReference type="Proteomes" id="UP001054945"/>
    </source>
</evidence>
<evidence type="ECO:0000313" key="1">
    <source>
        <dbReference type="EMBL" id="GIX89306.1"/>
    </source>
</evidence>
<comment type="caution">
    <text evidence="1">The sequence shown here is derived from an EMBL/GenBank/DDBJ whole genome shotgun (WGS) entry which is preliminary data.</text>
</comment>
<proteinExistence type="predicted"/>